<organism evidence="3">
    <name type="scientific">Rhodococcus sp. D-6</name>
    <dbReference type="NCBI Taxonomy" id="1387842"/>
    <lineage>
        <taxon>Bacteria</taxon>
        <taxon>Bacillati</taxon>
        <taxon>Actinomycetota</taxon>
        <taxon>Actinomycetes</taxon>
        <taxon>Mycobacteriales</taxon>
        <taxon>Nocardiaceae</taxon>
        <taxon>Rhodococcus</taxon>
    </lineage>
</organism>
<evidence type="ECO:0000313" key="3">
    <source>
        <dbReference type="EMBL" id="XBW02688.1"/>
    </source>
</evidence>
<feature type="region of interest" description="Disordered" evidence="1">
    <location>
        <begin position="1"/>
        <end position="121"/>
    </location>
</feature>
<sequence length="283" mass="30148">MPQDAVPEDAVGAGTEKADEPAEQVSEKPEEPTTDAASSGEDASSDEPEQAADESVTTDETVALPVVEPETVESRPTPESEPAPDVTADAPTVQIPVRSHVPKAPPQRIAPRREEPTVQPEPVRVAVQPTPTRIPPARDKSRGRRLIAAGAAAVLVVVAIVAAGVIVFLKDRADNSPESRIRASIDTFVGALESGDLGTLRESTCGALSDFYETVDPENFRDIHRLAVEQGEIPVVTSVDRIQITEGTAIAQVTAHTVNDPDDVTDRTFDLTLDGEQWKVCSE</sequence>
<gene>
    <name evidence="3" type="ORF">RBB84_15350</name>
</gene>
<name>A0AAU7USD2_9NOCA</name>
<feature type="compositionally biased region" description="Basic and acidic residues" evidence="1">
    <location>
        <begin position="16"/>
        <end position="31"/>
    </location>
</feature>
<accession>A0AAU7USD2</accession>
<dbReference type="AlphaFoldDB" id="A0AAU7USD2"/>
<protein>
    <submittedName>
        <fullName evidence="3">Uncharacterized protein</fullName>
    </submittedName>
</protein>
<feature type="compositionally biased region" description="Acidic residues" evidence="1">
    <location>
        <begin position="43"/>
        <end position="52"/>
    </location>
</feature>
<evidence type="ECO:0000256" key="2">
    <source>
        <dbReference type="SAM" id="Phobius"/>
    </source>
</evidence>
<reference evidence="3" key="1">
    <citation type="submission" date="2023-08" db="EMBL/GenBank/DDBJ databases">
        <title>The novel hydrolase IpcH responsible for the initial isoprocarb degradation step in Rhodococcus sp. D-6.</title>
        <authorList>
            <person name="Zhu Q."/>
        </authorList>
    </citation>
    <scope>NUCLEOTIDE SEQUENCE</scope>
    <source>
        <strain evidence="3">D-6</strain>
    </source>
</reference>
<keyword evidence="2" id="KW-1133">Transmembrane helix</keyword>
<feature type="transmembrane region" description="Helical" evidence="2">
    <location>
        <begin position="146"/>
        <end position="169"/>
    </location>
</feature>
<keyword evidence="2" id="KW-0812">Transmembrane</keyword>
<dbReference type="EMBL" id="CP132970">
    <property type="protein sequence ID" value="XBW02688.1"/>
    <property type="molecule type" value="Genomic_DNA"/>
</dbReference>
<proteinExistence type="predicted"/>
<dbReference type="KEGG" id="rhox:RBB84_15350"/>
<dbReference type="RefSeq" id="WP_231912037.1">
    <property type="nucleotide sequence ID" value="NZ_CP132970.1"/>
</dbReference>
<keyword evidence="2" id="KW-0472">Membrane</keyword>
<evidence type="ECO:0000256" key="1">
    <source>
        <dbReference type="SAM" id="MobiDB-lite"/>
    </source>
</evidence>